<dbReference type="EMBL" id="DRFO01000030">
    <property type="protein sequence ID" value="HDZ57375.1"/>
    <property type="molecule type" value="Genomic_DNA"/>
</dbReference>
<dbReference type="Gene3D" id="2.40.10.220">
    <property type="entry name" value="predicted glycosyltransferase like domains"/>
    <property type="match status" value="1"/>
</dbReference>
<name>A0A7V1FSD5_9GAMM</name>
<protein>
    <submittedName>
        <fullName evidence="2">PilZ domain-containing protein</fullName>
    </submittedName>
</protein>
<dbReference type="Pfam" id="PF07238">
    <property type="entry name" value="PilZ"/>
    <property type="match status" value="1"/>
</dbReference>
<accession>A0A7V1FSD5</accession>
<dbReference type="Proteomes" id="UP000885703">
    <property type="component" value="Unassembled WGS sequence"/>
</dbReference>
<evidence type="ECO:0000313" key="2">
    <source>
        <dbReference type="EMBL" id="HDZ57375.1"/>
    </source>
</evidence>
<dbReference type="InterPro" id="IPR009875">
    <property type="entry name" value="PilZ_domain"/>
</dbReference>
<reference evidence="2" key="1">
    <citation type="journal article" date="2020" name="mSystems">
        <title>Genome- and Community-Level Interaction Insights into Carbon Utilization and Element Cycling Functions of Hydrothermarchaeota in Hydrothermal Sediment.</title>
        <authorList>
            <person name="Zhou Z."/>
            <person name="Liu Y."/>
            <person name="Xu W."/>
            <person name="Pan J."/>
            <person name="Luo Z.H."/>
            <person name="Li M."/>
        </authorList>
    </citation>
    <scope>NUCLEOTIDE SEQUENCE [LARGE SCALE GENOMIC DNA]</scope>
    <source>
        <strain evidence="2">HyVt-324</strain>
    </source>
</reference>
<dbReference type="AlphaFoldDB" id="A0A7V1FSD5"/>
<feature type="domain" description="PilZ" evidence="1">
    <location>
        <begin position="30"/>
        <end position="120"/>
    </location>
</feature>
<sequence>MARHHRMSARAFEPSLRDQLMSFHDQQYNEKRDFIRMQVETAASLRLPATGESLAVQCRDLSSQGVQLIVTQSIAPGTRTELSIPSPTPGLQGLEASGEVIRCSPDGPGRYVIGVQFDSLG</sequence>
<comment type="caution">
    <text evidence="2">The sequence shown here is derived from an EMBL/GenBank/DDBJ whole genome shotgun (WGS) entry which is preliminary data.</text>
</comment>
<evidence type="ECO:0000259" key="1">
    <source>
        <dbReference type="Pfam" id="PF07238"/>
    </source>
</evidence>
<gene>
    <name evidence="2" type="ORF">ENH64_13005</name>
</gene>
<organism evidence="2">
    <name type="scientific">Halopseudomonas xinjiangensis</name>
    <dbReference type="NCBI Taxonomy" id="487184"/>
    <lineage>
        <taxon>Bacteria</taxon>
        <taxon>Pseudomonadati</taxon>
        <taxon>Pseudomonadota</taxon>
        <taxon>Gammaproteobacteria</taxon>
        <taxon>Pseudomonadales</taxon>
        <taxon>Pseudomonadaceae</taxon>
        <taxon>Halopseudomonas</taxon>
    </lineage>
</organism>
<proteinExistence type="predicted"/>
<dbReference type="GO" id="GO:0035438">
    <property type="term" value="F:cyclic-di-GMP binding"/>
    <property type="evidence" value="ECO:0007669"/>
    <property type="project" value="InterPro"/>
</dbReference>
<dbReference type="SUPFAM" id="SSF141371">
    <property type="entry name" value="PilZ domain-like"/>
    <property type="match status" value="1"/>
</dbReference>